<dbReference type="Proteomes" id="UP000003752">
    <property type="component" value="Unassembled WGS sequence"/>
</dbReference>
<evidence type="ECO:0000313" key="2">
    <source>
        <dbReference type="Proteomes" id="UP000003752"/>
    </source>
</evidence>
<accession>C0XIK1</accession>
<dbReference type="AlphaFoldDB" id="C0XIK1"/>
<gene>
    <name evidence="1" type="ORF">HMPREF0519_1062</name>
</gene>
<organism evidence="1 2">
    <name type="scientific">Lentilactobacillus hilgardii (strain ATCC 8290 / DSM 20176 / CCUG 30140 / JCM 1155 / KCTC 3500 / NBRC 15886 / NCIMB 8040 / NRRL B-1843 / 9)</name>
    <dbReference type="NCBI Taxonomy" id="1423757"/>
    <lineage>
        <taxon>Bacteria</taxon>
        <taxon>Bacillati</taxon>
        <taxon>Bacillota</taxon>
        <taxon>Bacilli</taxon>
        <taxon>Lactobacillales</taxon>
        <taxon>Lactobacillaceae</taxon>
        <taxon>Lentilactobacillus</taxon>
    </lineage>
</organism>
<dbReference type="EMBL" id="ACGP01000115">
    <property type="protein sequence ID" value="EEI24771.1"/>
    <property type="molecule type" value="Genomic_DNA"/>
</dbReference>
<sequence length="79" mass="8921">MLVKNKERPGQASQSFFIISIKNNNHGIEAAWLLFSGLCNIVGSQGIEPNFLETCYLTVFMRLFAKIILKMLTDLLTID</sequence>
<evidence type="ECO:0000313" key="1">
    <source>
        <dbReference type="EMBL" id="EEI24771.1"/>
    </source>
</evidence>
<dbReference type="HOGENOM" id="CLU_2601586_0_0_9"/>
<keyword evidence="2" id="KW-1185">Reference proteome</keyword>
<name>C0XIK1_LENH9</name>
<protein>
    <submittedName>
        <fullName evidence="1">Uncharacterized protein</fullName>
    </submittedName>
</protein>
<reference evidence="1 2" key="1">
    <citation type="submission" date="2009-01" db="EMBL/GenBank/DDBJ databases">
        <authorList>
            <person name="Qin X."/>
            <person name="Bachman B."/>
            <person name="Battles P."/>
            <person name="Bell A."/>
            <person name="Bess C."/>
            <person name="Bickham C."/>
            <person name="Chaboub L."/>
            <person name="Chen D."/>
            <person name="Coyle M."/>
            <person name="Deiros D.R."/>
            <person name="Dinh H."/>
            <person name="Forbes L."/>
            <person name="Fowler G."/>
            <person name="Francisco L."/>
            <person name="Fu Q."/>
            <person name="Gubbala S."/>
            <person name="Hale W."/>
            <person name="Han Y."/>
            <person name="Hemphill L."/>
            <person name="Highlander S.K."/>
            <person name="Hirani K."/>
            <person name="Hogues M."/>
            <person name="Jackson L."/>
            <person name="Jakkamsetti A."/>
            <person name="Javaid M."/>
            <person name="Jiang H."/>
            <person name="Korchina V."/>
            <person name="Kovar C."/>
            <person name="Lara F."/>
            <person name="Lee S."/>
            <person name="Mata R."/>
            <person name="Mathew T."/>
            <person name="Moen C."/>
            <person name="Morales K."/>
            <person name="Munidasa M."/>
            <person name="Nazareth L."/>
            <person name="Ngo R."/>
            <person name="Nguyen L."/>
            <person name="Okwuonu G."/>
            <person name="Ongeri F."/>
            <person name="Patil S."/>
            <person name="Petrosino J."/>
            <person name="Pham C."/>
            <person name="Pham P."/>
            <person name="Pu L.-L."/>
            <person name="Puazo M."/>
            <person name="Raj R."/>
            <person name="Reid J."/>
            <person name="Rouhana J."/>
            <person name="Saada N."/>
            <person name="Shang Y."/>
            <person name="Simmons D."/>
            <person name="Thornton R."/>
            <person name="Warren J."/>
            <person name="Weissenberger G."/>
            <person name="Zhang J."/>
            <person name="Zhang L."/>
            <person name="Zhou C."/>
            <person name="Zhu D."/>
            <person name="Muzny D."/>
            <person name="Worley K."/>
            <person name="Gibbs R."/>
        </authorList>
    </citation>
    <scope>NUCLEOTIDE SEQUENCE [LARGE SCALE GENOMIC DNA]</scope>
    <source>
        <strain evidence="2">ATCC 8290 / DSM 20176 / CCUG 30140 / JCM 1155 / KCTC 3500 / NBRC 15886 / NCIMB 8040 / NRRL B-1843 / 9</strain>
    </source>
</reference>
<proteinExistence type="predicted"/>
<comment type="caution">
    <text evidence="1">The sequence shown here is derived from an EMBL/GenBank/DDBJ whole genome shotgun (WGS) entry which is preliminary data.</text>
</comment>